<evidence type="ECO:0000256" key="3">
    <source>
        <dbReference type="RuleBase" id="RU361155"/>
    </source>
</evidence>
<evidence type="ECO:0000313" key="6">
    <source>
        <dbReference type="Proteomes" id="UP000007875"/>
    </source>
</evidence>
<dbReference type="AlphaFoldDB" id="H2YZQ1"/>
<evidence type="ECO:0000259" key="4">
    <source>
        <dbReference type="Pfam" id="PF00685"/>
    </source>
</evidence>
<dbReference type="Gene3D" id="3.40.50.300">
    <property type="entry name" value="P-loop containing nucleotide triphosphate hydrolases"/>
    <property type="match status" value="1"/>
</dbReference>
<sequence>KDSASGEEVYFPAGCEQADLDSALRYTAKNRDVFVCSYPKTGTTWLLNMTWLVIHRGHPFPGFLRKSMPMLEFDGCEAAELIDDSEFPRCIKTHLPYNFVPKNPRAKYLYIARNPKDALVSYFFHIKGFASLYQTEDPDINKLYDLYMKGEVEFNSYFDHINIWYEHRNDPNVMFLLYEDVKQDPRKEILKIAKFLGEEYESDLKAENGKLLEKIVELSSFKHMQSANIWVSTENKRPKDLPFIRKGKTGDWKNHLTTRQASDMNQALKERCNESGACHLWDKY</sequence>
<dbReference type="InParanoid" id="H2YZQ1"/>
<dbReference type="PANTHER" id="PTHR11783">
    <property type="entry name" value="SULFOTRANSFERASE SULT"/>
    <property type="match status" value="1"/>
</dbReference>
<proteinExistence type="inferred from homology"/>
<dbReference type="SUPFAM" id="SSF52540">
    <property type="entry name" value="P-loop containing nucleoside triphosphate hydrolases"/>
    <property type="match status" value="1"/>
</dbReference>
<name>H2YZQ1_CIOSA</name>
<comment type="similarity">
    <text evidence="1 3">Belongs to the sulfotransferase 1 family.</text>
</comment>
<reference evidence="5" key="3">
    <citation type="submission" date="2025-09" db="UniProtKB">
        <authorList>
            <consortium name="Ensembl"/>
        </authorList>
    </citation>
    <scope>IDENTIFICATION</scope>
</reference>
<dbReference type="InterPro" id="IPR027417">
    <property type="entry name" value="P-loop_NTPase"/>
</dbReference>
<evidence type="ECO:0000256" key="1">
    <source>
        <dbReference type="ARBA" id="ARBA00005771"/>
    </source>
</evidence>
<keyword evidence="6" id="KW-1185">Reference proteome</keyword>
<organism evidence="5 6">
    <name type="scientific">Ciona savignyi</name>
    <name type="common">Pacific transparent sea squirt</name>
    <dbReference type="NCBI Taxonomy" id="51511"/>
    <lineage>
        <taxon>Eukaryota</taxon>
        <taxon>Metazoa</taxon>
        <taxon>Chordata</taxon>
        <taxon>Tunicata</taxon>
        <taxon>Ascidiacea</taxon>
        <taxon>Phlebobranchia</taxon>
        <taxon>Cionidae</taxon>
        <taxon>Ciona</taxon>
    </lineage>
</organism>
<dbReference type="Proteomes" id="UP000007875">
    <property type="component" value="Unassembled WGS sequence"/>
</dbReference>
<accession>H2YZQ1</accession>
<feature type="domain" description="Sulfotransferase" evidence="4">
    <location>
        <begin position="31"/>
        <end position="275"/>
    </location>
</feature>
<evidence type="ECO:0000313" key="5">
    <source>
        <dbReference type="Ensembl" id="ENSCSAVP00000010813.1"/>
    </source>
</evidence>
<reference evidence="6" key="1">
    <citation type="submission" date="2003-08" db="EMBL/GenBank/DDBJ databases">
        <authorList>
            <person name="Birren B."/>
            <person name="Nusbaum C."/>
            <person name="Abebe A."/>
            <person name="Abouelleil A."/>
            <person name="Adekoya E."/>
            <person name="Ait-zahra M."/>
            <person name="Allen N."/>
            <person name="Allen T."/>
            <person name="An P."/>
            <person name="Anderson M."/>
            <person name="Anderson S."/>
            <person name="Arachchi H."/>
            <person name="Armbruster J."/>
            <person name="Bachantsang P."/>
            <person name="Baldwin J."/>
            <person name="Barry A."/>
            <person name="Bayul T."/>
            <person name="Blitshsteyn B."/>
            <person name="Bloom T."/>
            <person name="Blye J."/>
            <person name="Boguslavskiy L."/>
            <person name="Borowsky M."/>
            <person name="Boukhgalter B."/>
            <person name="Brunache A."/>
            <person name="Butler J."/>
            <person name="Calixte N."/>
            <person name="Calvo S."/>
            <person name="Camarata J."/>
            <person name="Campo K."/>
            <person name="Chang J."/>
            <person name="Cheshatsang Y."/>
            <person name="Citroen M."/>
            <person name="Collymore A."/>
            <person name="Considine T."/>
            <person name="Cook A."/>
            <person name="Cooke P."/>
            <person name="Corum B."/>
            <person name="Cuomo C."/>
            <person name="David R."/>
            <person name="Dawoe T."/>
            <person name="Degray S."/>
            <person name="Dodge S."/>
            <person name="Dooley K."/>
            <person name="Dorje P."/>
            <person name="Dorjee K."/>
            <person name="Dorris L."/>
            <person name="Duffey N."/>
            <person name="Dupes A."/>
            <person name="Elkins T."/>
            <person name="Engels R."/>
            <person name="Erickson J."/>
            <person name="Farina A."/>
            <person name="Faro S."/>
            <person name="Ferreira P."/>
            <person name="Fischer H."/>
            <person name="Fitzgerald M."/>
            <person name="Foley K."/>
            <person name="Gage D."/>
            <person name="Galagan J."/>
            <person name="Gearin G."/>
            <person name="Gnerre S."/>
            <person name="Gnirke A."/>
            <person name="Goyette A."/>
            <person name="Graham J."/>
            <person name="Grandbois E."/>
            <person name="Gyaltsen K."/>
            <person name="Hafez N."/>
            <person name="Hagopian D."/>
            <person name="Hagos B."/>
            <person name="Hall J."/>
            <person name="Hatcher B."/>
            <person name="Heller A."/>
            <person name="Higgins H."/>
            <person name="Honan T."/>
            <person name="Horn A."/>
            <person name="Houde N."/>
            <person name="Hughes L."/>
            <person name="Hulme W."/>
            <person name="Husby E."/>
            <person name="Iliev I."/>
            <person name="Jaffe D."/>
            <person name="Jones C."/>
            <person name="Kamal M."/>
            <person name="Kamat A."/>
            <person name="Kamvysselis M."/>
            <person name="Karlsson E."/>
            <person name="Kells C."/>
            <person name="Kieu A."/>
            <person name="Kisner P."/>
            <person name="Kodira C."/>
            <person name="Kulbokas E."/>
            <person name="Labutti K."/>
            <person name="Lama D."/>
            <person name="Landers T."/>
            <person name="Leger J."/>
            <person name="Levine S."/>
            <person name="Lewis D."/>
            <person name="Lewis T."/>
            <person name="Lindblad-toh K."/>
            <person name="Liu X."/>
            <person name="Lokyitsang T."/>
            <person name="Lokyitsang Y."/>
            <person name="Lucien O."/>
            <person name="Lui A."/>
            <person name="Ma L.J."/>
            <person name="Mabbitt R."/>
            <person name="Macdonald J."/>
            <person name="Maclean C."/>
            <person name="Major J."/>
            <person name="Manning J."/>
            <person name="Marabella R."/>
            <person name="Maru K."/>
            <person name="Matthews C."/>
            <person name="Mauceli E."/>
            <person name="Mccarthy M."/>
            <person name="Mcdonough S."/>
            <person name="Mcghee T."/>
            <person name="Meldrim J."/>
            <person name="Meneus L."/>
            <person name="Mesirov J."/>
            <person name="Mihalev A."/>
            <person name="Mihova T."/>
            <person name="Mikkelsen T."/>
            <person name="Mlenga V."/>
            <person name="Moru K."/>
            <person name="Mozes J."/>
            <person name="Mulrain L."/>
            <person name="Munson G."/>
            <person name="Naylor J."/>
            <person name="Newes C."/>
            <person name="Nguyen C."/>
            <person name="Nguyen N."/>
            <person name="Nguyen T."/>
            <person name="Nicol R."/>
            <person name="Nielsen C."/>
            <person name="Nizzari M."/>
            <person name="Norbu C."/>
            <person name="Norbu N."/>
            <person name="O'donnell P."/>
            <person name="Okoawo O."/>
            <person name="O'leary S."/>
            <person name="Omotosho B."/>
            <person name="O'neill K."/>
            <person name="Osman S."/>
            <person name="Parker S."/>
            <person name="Perrin D."/>
            <person name="Phunkhang P."/>
            <person name="Piqani B."/>
            <person name="Purcell S."/>
            <person name="Rachupka T."/>
            <person name="Ramasamy U."/>
            <person name="Rameau R."/>
            <person name="Ray V."/>
            <person name="Raymond C."/>
            <person name="Retta R."/>
            <person name="Richardson S."/>
            <person name="Rise C."/>
            <person name="Rodriguez J."/>
            <person name="Rogers J."/>
            <person name="Rogov P."/>
            <person name="Rutman M."/>
            <person name="Schupbach R."/>
            <person name="Seaman C."/>
            <person name="Settipalli S."/>
            <person name="Sharpe T."/>
            <person name="Sheridan J."/>
            <person name="Sherpa N."/>
            <person name="Shi J."/>
            <person name="Smirnov S."/>
            <person name="Smith C."/>
            <person name="Sougnez C."/>
            <person name="Spencer B."/>
            <person name="Stalker J."/>
            <person name="Stange-thomann N."/>
            <person name="Stavropoulos S."/>
            <person name="Stetson K."/>
            <person name="Stone C."/>
            <person name="Stone S."/>
            <person name="Stubbs M."/>
            <person name="Talamas J."/>
            <person name="Tchuinga P."/>
            <person name="Tenzing P."/>
            <person name="Tesfaye S."/>
            <person name="Theodore J."/>
            <person name="Thoulutsang Y."/>
            <person name="Topham K."/>
            <person name="Towey S."/>
            <person name="Tsamla T."/>
            <person name="Tsomo N."/>
            <person name="Vallee D."/>
            <person name="Vassiliev H."/>
            <person name="Venkataraman V."/>
            <person name="Vinson J."/>
            <person name="Vo A."/>
            <person name="Wade C."/>
            <person name="Wang S."/>
            <person name="Wangchuk T."/>
            <person name="Wangdi T."/>
            <person name="Whittaker C."/>
            <person name="Wilkinson J."/>
            <person name="Wu Y."/>
            <person name="Wyman D."/>
            <person name="Yadav S."/>
            <person name="Yang S."/>
            <person name="Yang X."/>
            <person name="Yeager S."/>
            <person name="Yee E."/>
            <person name="Young G."/>
            <person name="Zainoun J."/>
            <person name="Zembeck L."/>
            <person name="Zimmer A."/>
            <person name="Zody M."/>
            <person name="Lander E."/>
        </authorList>
    </citation>
    <scope>NUCLEOTIDE SEQUENCE [LARGE SCALE GENOMIC DNA]</scope>
</reference>
<dbReference type="STRING" id="51511.ENSCSAVP00000010813"/>
<reference evidence="5" key="2">
    <citation type="submission" date="2025-08" db="UniProtKB">
        <authorList>
            <consortium name="Ensembl"/>
        </authorList>
    </citation>
    <scope>IDENTIFICATION</scope>
</reference>
<dbReference type="HOGENOM" id="CLU_027239_1_2_1"/>
<dbReference type="InterPro" id="IPR000863">
    <property type="entry name" value="Sulfotransferase_dom"/>
</dbReference>
<dbReference type="Pfam" id="PF00685">
    <property type="entry name" value="Sulfotransfer_1"/>
    <property type="match status" value="1"/>
</dbReference>
<keyword evidence="2 3" id="KW-0808">Transferase</keyword>
<protein>
    <recommendedName>
        <fullName evidence="3">Sulfotransferase</fullName>
        <ecNumber evidence="3">2.8.2.-</ecNumber>
    </recommendedName>
</protein>
<dbReference type="EC" id="2.8.2.-" evidence="3"/>
<dbReference type="GeneTree" id="ENSGT00940000163815"/>
<dbReference type="Ensembl" id="ENSCSAVT00000010944.1">
    <property type="protein sequence ID" value="ENSCSAVP00000010813.1"/>
    <property type="gene ID" value="ENSCSAVG00000006342.1"/>
</dbReference>
<dbReference type="GO" id="GO:0008146">
    <property type="term" value="F:sulfotransferase activity"/>
    <property type="evidence" value="ECO:0007669"/>
    <property type="project" value="InterPro"/>
</dbReference>
<dbReference type="OMA" id="YMKGEVE"/>
<dbReference type="eggNOG" id="KOG1584">
    <property type="taxonomic scope" value="Eukaryota"/>
</dbReference>
<evidence type="ECO:0000256" key="2">
    <source>
        <dbReference type="ARBA" id="ARBA00022679"/>
    </source>
</evidence>